<name>A0AAV8WX24_9CUCU</name>
<gene>
    <name evidence="2" type="ORF">NQ314_017057</name>
</gene>
<sequence length="797" mass="92582">MDDSQAGPSRAKRPRMCKKTWQTKRVLTEEELEQCLMNSDDDIADLNFFYSDSESEYSDKSEDSEINIPIFDEPDLDTSSNILDISNPVTPVNTQILLQTLTAPRQTPADAVTWDVVENIPKEIPFTRERELLVQPNGNVPKDYFNLLIDGNLLQMIVRETNTYAEEVYLSESTKEKSRITRWKELTTDELKIFIGIVLHMGTIRLNRLQDYWKKHWLFNLPSSSSYMSRNRFMLIMRCLHFNTNPLPGEPIPADRLFKIRPVIDYFNLKMIQIYYPDKNLSLDESMVLWRGRLVFPQYIKNKRLRYGVKLYLLTEPDGTILKFAVYTGTLDDHGGKGHAANIVFHLTEEKLDVGHSIYLDNYYNSYGLACKLLSRKTYCTGTLRVDRRENPVERPEVTSHIWAAMKVLKEQKSCIKIYFELFGWYIISTKEEEEEGKDEVRQEIKSFNSEYQIVSISTDLEELYTNFCDILKTKSEEFQEKDSGWALVSLLYLEINVAKYNPLRASSYLPLPKDIAAKNAVINVRNSAQNVQRITHYQNYLHELNMKGILFPVSVKDIVKFEKQNDGLSINAFGLEQEKHKCNIVNLLYLEGPNKKSHYCWIKNISRLVGSQLTKHDGAINICDGCLVFFREESGLQKHISQGDCQKICTILPEPGNNFLQFKDFHLSFKMPFTIYSDFETILNPIHGCISNPTEKYTINTHIHKAHSFAYFIKCYNDSLSIFRSYSGKHCTNVNMIWLIEDVRRIYKDHFSNYKSMKPLTVEEQKRHDTAKDCFICGEKFQNIVVDNGTKKLSLA</sequence>
<dbReference type="EMBL" id="JANEYF010004755">
    <property type="protein sequence ID" value="KAJ8930161.1"/>
    <property type="molecule type" value="Genomic_DNA"/>
</dbReference>
<dbReference type="PANTHER" id="PTHR46599:SF3">
    <property type="entry name" value="PIGGYBAC TRANSPOSABLE ELEMENT-DERIVED PROTEIN 4"/>
    <property type="match status" value="1"/>
</dbReference>
<dbReference type="AlphaFoldDB" id="A0AAV8WX24"/>
<organism evidence="2 3">
    <name type="scientific">Rhamnusium bicolor</name>
    <dbReference type="NCBI Taxonomy" id="1586634"/>
    <lineage>
        <taxon>Eukaryota</taxon>
        <taxon>Metazoa</taxon>
        <taxon>Ecdysozoa</taxon>
        <taxon>Arthropoda</taxon>
        <taxon>Hexapoda</taxon>
        <taxon>Insecta</taxon>
        <taxon>Pterygota</taxon>
        <taxon>Neoptera</taxon>
        <taxon>Endopterygota</taxon>
        <taxon>Coleoptera</taxon>
        <taxon>Polyphaga</taxon>
        <taxon>Cucujiformia</taxon>
        <taxon>Chrysomeloidea</taxon>
        <taxon>Cerambycidae</taxon>
        <taxon>Lepturinae</taxon>
        <taxon>Rhagiini</taxon>
        <taxon>Rhamnusium</taxon>
    </lineage>
</organism>
<protein>
    <recommendedName>
        <fullName evidence="1">PiggyBac transposable element-derived protein domain-containing protein</fullName>
    </recommendedName>
</protein>
<dbReference type="PANTHER" id="PTHR46599">
    <property type="entry name" value="PIGGYBAC TRANSPOSABLE ELEMENT-DERIVED PROTEIN 4"/>
    <property type="match status" value="1"/>
</dbReference>
<evidence type="ECO:0000313" key="3">
    <source>
        <dbReference type="Proteomes" id="UP001162156"/>
    </source>
</evidence>
<proteinExistence type="predicted"/>
<evidence type="ECO:0000313" key="2">
    <source>
        <dbReference type="EMBL" id="KAJ8930161.1"/>
    </source>
</evidence>
<dbReference type="Proteomes" id="UP001162156">
    <property type="component" value="Unassembled WGS sequence"/>
</dbReference>
<dbReference type="InterPro" id="IPR029526">
    <property type="entry name" value="PGBD"/>
</dbReference>
<reference evidence="2" key="1">
    <citation type="journal article" date="2023" name="Insect Mol. Biol.">
        <title>Genome sequencing provides insights into the evolution of gene families encoding plant cell wall-degrading enzymes in longhorned beetles.</title>
        <authorList>
            <person name="Shin N.R."/>
            <person name="Okamura Y."/>
            <person name="Kirsch R."/>
            <person name="Pauchet Y."/>
        </authorList>
    </citation>
    <scope>NUCLEOTIDE SEQUENCE</scope>
    <source>
        <strain evidence="2">RBIC_L_NR</strain>
    </source>
</reference>
<keyword evidence="3" id="KW-1185">Reference proteome</keyword>
<evidence type="ECO:0000259" key="1">
    <source>
        <dbReference type="Pfam" id="PF13843"/>
    </source>
</evidence>
<comment type="caution">
    <text evidence="2">The sequence shown here is derived from an EMBL/GenBank/DDBJ whole genome shotgun (WGS) entry which is preliminary data.</text>
</comment>
<dbReference type="Pfam" id="PF13843">
    <property type="entry name" value="DDE_Tnp_1_7"/>
    <property type="match status" value="1"/>
</dbReference>
<accession>A0AAV8WX24</accession>
<feature type="domain" description="PiggyBac transposable element-derived protein" evidence="1">
    <location>
        <begin position="141"/>
        <end position="400"/>
    </location>
</feature>